<dbReference type="Pfam" id="PF05423">
    <property type="entry name" value="Mycobact_memb"/>
    <property type="match status" value="1"/>
</dbReference>
<gene>
    <name evidence="9" type="ORF">GTS_48000</name>
</gene>
<dbReference type="OrthoDB" id="3634263at2"/>
<name>A0A4D4JGZ2_9PSEU</name>
<evidence type="ECO:0000256" key="6">
    <source>
        <dbReference type="ARBA" id="ARBA00023136"/>
    </source>
</evidence>
<sequence length="203" mass="21055">MSEPRTAPETEPADSETEPVADAAAAVPATTATESAAPPESAGTANGTGGTAPPIRPARRLVDRTWWLPWLLGIAVLVAGVGVIVTTLGGSDAPRTPQEQLRRQLPITKHTVSYEVRGPSKSPEIRYVTDGTNNTEKVAGVPLPWRKEFTMTVGPGPAIVQVLAANGQSDAISCSVSIDGHVVNENTAPGQYATVSCSGVIQP</sequence>
<accession>A0A4D4JGZ2</accession>
<dbReference type="GO" id="GO:0005886">
    <property type="term" value="C:plasma membrane"/>
    <property type="evidence" value="ECO:0007669"/>
    <property type="project" value="UniProtKB-SubCell"/>
</dbReference>
<dbReference type="EMBL" id="BJFL01000035">
    <property type="protein sequence ID" value="GDY33167.1"/>
    <property type="molecule type" value="Genomic_DNA"/>
</dbReference>
<evidence type="ECO:0000256" key="4">
    <source>
        <dbReference type="ARBA" id="ARBA00022692"/>
    </source>
</evidence>
<protein>
    <recommendedName>
        <fullName evidence="11">MmpS family membrane protein</fullName>
    </recommendedName>
</protein>
<comment type="caution">
    <text evidence="9">The sequence shown here is derived from an EMBL/GenBank/DDBJ whole genome shotgun (WGS) entry which is preliminary data.</text>
</comment>
<dbReference type="Proteomes" id="UP000298860">
    <property type="component" value="Unassembled WGS sequence"/>
</dbReference>
<proteinExistence type="inferred from homology"/>
<dbReference type="AlphaFoldDB" id="A0A4D4JGZ2"/>
<comment type="similarity">
    <text evidence="2">Belongs to the MmpS family.</text>
</comment>
<evidence type="ECO:0000256" key="1">
    <source>
        <dbReference type="ARBA" id="ARBA00004236"/>
    </source>
</evidence>
<keyword evidence="6 8" id="KW-0472">Membrane</keyword>
<evidence type="ECO:0008006" key="11">
    <source>
        <dbReference type="Google" id="ProtNLM"/>
    </source>
</evidence>
<dbReference type="InterPro" id="IPR038468">
    <property type="entry name" value="MmpS_C"/>
</dbReference>
<keyword evidence="3" id="KW-1003">Cell membrane</keyword>
<evidence type="ECO:0000313" key="9">
    <source>
        <dbReference type="EMBL" id="GDY33167.1"/>
    </source>
</evidence>
<dbReference type="InterPro" id="IPR008693">
    <property type="entry name" value="MmpS"/>
</dbReference>
<organism evidence="9 10">
    <name type="scientific">Gandjariella thermophila</name>
    <dbReference type="NCBI Taxonomy" id="1931992"/>
    <lineage>
        <taxon>Bacteria</taxon>
        <taxon>Bacillati</taxon>
        <taxon>Actinomycetota</taxon>
        <taxon>Actinomycetes</taxon>
        <taxon>Pseudonocardiales</taxon>
        <taxon>Pseudonocardiaceae</taxon>
        <taxon>Gandjariella</taxon>
    </lineage>
</organism>
<feature type="transmembrane region" description="Helical" evidence="8">
    <location>
        <begin position="67"/>
        <end position="88"/>
    </location>
</feature>
<comment type="subcellular location">
    <subcellularLocation>
        <location evidence="1">Cell membrane</location>
    </subcellularLocation>
</comment>
<evidence type="ECO:0000256" key="3">
    <source>
        <dbReference type="ARBA" id="ARBA00022475"/>
    </source>
</evidence>
<evidence type="ECO:0000256" key="8">
    <source>
        <dbReference type="SAM" id="Phobius"/>
    </source>
</evidence>
<feature type="region of interest" description="Disordered" evidence="7">
    <location>
        <begin position="1"/>
        <end position="56"/>
    </location>
</feature>
<evidence type="ECO:0000256" key="2">
    <source>
        <dbReference type="ARBA" id="ARBA00007531"/>
    </source>
</evidence>
<keyword evidence="4 8" id="KW-0812">Transmembrane</keyword>
<keyword evidence="10" id="KW-1185">Reference proteome</keyword>
<evidence type="ECO:0000313" key="10">
    <source>
        <dbReference type="Proteomes" id="UP000298860"/>
    </source>
</evidence>
<reference evidence="10" key="1">
    <citation type="submission" date="2019-04" db="EMBL/GenBank/DDBJ databases">
        <title>Draft genome sequence of Pseudonocardiaceae bacterium SL3-2-4.</title>
        <authorList>
            <person name="Ningsih F."/>
            <person name="Yokota A."/>
            <person name="Sakai Y."/>
            <person name="Nanatani K."/>
            <person name="Yabe S."/>
            <person name="Oetari A."/>
            <person name="Sjamsuridzal W."/>
        </authorList>
    </citation>
    <scope>NUCLEOTIDE SEQUENCE [LARGE SCALE GENOMIC DNA]</scope>
    <source>
        <strain evidence="10">SL3-2-4</strain>
    </source>
</reference>
<evidence type="ECO:0000256" key="5">
    <source>
        <dbReference type="ARBA" id="ARBA00022989"/>
    </source>
</evidence>
<feature type="compositionally biased region" description="Low complexity" evidence="7">
    <location>
        <begin position="20"/>
        <end position="45"/>
    </location>
</feature>
<keyword evidence="5 8" id="KW-1133">Transmembrane helix</keyword>
<evidence type="ECO:0000256" key="7">
    <source>
        <dbReference type="SAM" id="MobiDB-lite"/>
    </source>
</evidence>
<dbReference type="Gene3D" id="2.60.40.2880">
    <property type="entry name" value="MmpS1-5, C-terminal soluble domain"/>
    <property type="match status" value="1"/>
</dbReference>
<dbReference type="RefSeq" id="WP_137816141.1">
    <property type="nucleotide sequence ID" value="NZ_BJFL01000035.1"/>
</dbReference>